<evidence type="ECO:0000313" key="2">
    <source>
        <dbReference type="Proteomes" id="UP000050360"/>
    </source>
</evidence>
<evidence type="ECO:0000313" key="1">
    <source>
        <dbReference type="EMBL" id="KPQ41845.1"/>
    </source>
</evidence>
<proteinExistence type="predicted"/>
<accession>A0A0P8ACM5</accession>
<dbReference type="AlphaFoldDB" id="A0A0P8ACM5"/>
<protein>
    <submittedName>
        <fullName evidence="1">Uncharacterized protein</fullName>
    </submittedName>
</protein>
<dbReference type="EMBL" id="LKCM01000293">
    <property type="protein sequence ID" value="KPQ41845.1"/>
    <property type="molecule type" value="Genomic_DNA"/>
</dbReference>
<reference evidence="1 2" key="1">
    <citation type="submission" date="2015-09" db="EMBL/GenBank/DDBJ databases">
        <title>A metagenomics-based metabolic model of nitrate-dependent anaerobic oxidation of methane by Methanoperedens-like archaea.</title>
        <authorList>
            <person name="Arshad A."/>
            <person name="Speth D.R."/>
            <person name="De Graaf R.M."/>
            <person name="Op Den Camp H.J."/>
            <person name="Jetten M.S."/>
            <person name="Welte C.U."/>
        </authorList>
    </citation>
    <scope>NUCLEOTIDE SEQUENCE [LARGE SCALE GENOMIC DNA]</scope>
</reference>
<sequence length="79" mass="9025">MRRFILVQGKYTLNMAKDEKNSKEEIKYAFAKYYRKPNGSGSINLPVGFDVGLEQGEELAAKWDGKTIVLIPLKKVNFE</sequence>
<name>A0A0P8ACM5_9EURY</name>
<organism evidence="1 2">
    <name type="scientific">Candidatus Methanoperedens nitratireducens</name>
    <dbReference type="NCBI Taxonomy" id="1392998"/>
    <lineage>
        <taxon>Archaea</taxon>
        <taxon>Methanobacteriati</taxon>
        <taxon>Methanobacteriota</taxon>
        <taxon>Stenosarchaea group</taxon>
        <taxon>Methanomicrobia</taxon>
        <taxon>Methanosarcinales</taxon>
        <taxon>ANME-2 cluster</taxon>
        <taxon>Candidatus Methanoperedentaceae</taxon>
        <taxon>Candidatus Methanoperedens</taxon>
    </lineage>
</organism>
<comment type="caution">
    <text evidence="1">The sequence shown here is derived from an EMBL/GenBank/DDBJ whole genome shotgun (WGS) entry which is preliminary data.</text>
</comment>
<gene>
    <name evidence="1" type="ORF">MPEBLZ_03604</name>
</gene>
<dbReference type="Proteomes" id="UP000050360">
    <property type="component" value="Unassembled WGS sequence"/>
</dbReference>